<dbReference type="AlphaFoldDB" id="A0A382CQU0"/>
<comment type="cofactor">
    <cofactor evidence="1">
        <name>pyridoxal 5'-phosphate</name>
        <dbReference type="ChEBI" id="CHEBI:597326"/>
    </cofactor>
</comment>
<dbReference type="Pfam" id="PF00842">
    <property type="entry name" value="Ala_racemase_C"/>
    <property type="match status" value="1"/>
</dbReference>
<dbReference type="InterPro" id="IPR020622">
    <property type="entry name" value="Ala_racemase_pyridoxalP-BS"/>
</dbReference>
<dbReference type="Pfam" id="PF01168">
    <property type="entry name" value="Ala_racemase_N"/>
    <property type="match status" value="1"/>
</dbReference>
<evidence type="ECO:0000313" key="5">
    <source>
        <dbReference type="EMBL" id="SVB28194.1"/>
    </source>
</evidence>
<dbReference type="SUPFAM" id="SSF51419">
    <property type="entry name" value="PLP-binding barrel"/>
    <property type="match status" value="1"/>
</dbReference>
<evidence type="ECO:0000256" key="3">
    <source>
        <dbReference type="ARBA" id="ARBA00023235"/>
    </source>
</evidence>
<dbReference type="FunFam" id="3.20.20.10:FF:000002">
    <property type="entry name" value="Alanine racemase"/>
    <property type="match status" value="1"/>
</dbReference>
<name>A0A382CQU0_9ZZZZ</name>
<protein>
    <recommendedName>
        <fullName evidence="4">Alanine racemase C-terminal domain-containing protein</fullName>
    </recommendedName>
</protein>
<dbReference type="Gene3D" id="3.20.20.10">
    <property type="entry name" value="Alanine racemase"/>
    <property type="match status" value="1"/>
</dbReference>
<dbReference type="EMBL" id="UINC01035574">
    <property type="protein sequence ID" value="SVB28194.1"/>
    <property type="molecule type" value="Genomic_DNA"/>
</dbReference>
<dbReference type="NCBIfam" id="TIGR00492">
    <property type="entry name" value="alr"/>
    <property type="match status" value="1"/>
</dbReference>
<organism evidence="5">
    <name type="scientific">marine metagenome</name>
    <dbReference type="NCBI Taxonomy" id="408172"/>
    <lineage>
        <taxon>unclassified sequences</taxon>
        <taxon>metagenomes</taxon>
        <taxon>ecological metagenomes</taxon>
    </lineage>
</organism>
<dbReference type="SUPFAM" id="SSF50621">
    <property type="entry name" value="Alanine racemase C-terminal domain-like"/>
    <property type="match status" value="1"/>
</dbReference>
<dbReference type="PANTHER" id="PTHR30511:SF0">
    <property type="entry name" value="ALANINE RACEMASE, CATABOLIC-RELATED"/>
    <property type="match status" value="1"/>
</dbReference>
<dbReference type="HAMAP" id="MF_01201">
    <property type="entry name" value="Ala_racemase"/>
    <property type="match status" value="1"/>
</dbReference>
<dbReference type="GO" id="GO:0008784">
    <property type="term" value="F:alanine racemase activity"/>
    <property type="evidence" value="ECO:0007669"/>
    <property type="project" value="InterPro"/>
</dbReference>
<proteinExistence type="inferred from homology"/>
<dbReference type="GO" id="GO:0005829">
    <property type="term" value="C:cytosol"/>
    <property type="evidence" value="ECO:0007669"/>
    <property type="project" value="TreeGrafter"/>
</dbReference>
<dbReference type="InterPro" id="IPR011079">
    <property type="entry name" value="Ala_racemase_C"/>
</dbReference>
<dbReference type="PROSITE" id="PS00395">
    <property type="entry name" value="ALANINE_RACEMASE"/>
    <property type="match status" value="1"/>
</dbReference>
<dbReference type="GO" id="GO:0030170">
    <property type="term" value="F:pyridoxal phosphate binding"/>
    <property type="evidence" value="ECO:0007669"/>
    <property type="project" value="TreeGrafter"/>
</dbReference>
<dbReference type="InterPro" id="IPR029066">
    <property type="entry name" value="PLP-binding_barrel"/>
</dbReference>
<feature type="non-terminal residue" evidence="5">
    <location>
        <position position="1"/>
    </location>
</feature>
<sequence>APVSQVMAVIKADAYGHGAVAVAGALSAASALAVGRISEAVQLREAGISGDICLLNGVMNREDLNLASIYELQVVVHAEEQLELLARAGARRNIWLKVDTGMGRLGFAPDQLQHVYERLTGQKLLGLMTHFACADDPGSKGTEDQLKRLQTVSQALKTVHPAFGVLSTSNSAAVMTHPASCLDWVRPGLMLYGASPMRDLQPDPGLAPAMRFTAPVIAIHDVKAGVSVGYGGIWTATEDTRVAVIAAGYGDGYPREIQPGTQVLLGSERREIVGRVSMDLICIRLDPGDEAPVGEHVMLWGPGLPIEEIASSAGTIPYTLMCRISERVRRVAMGGRR</sequence>
<dbReference type="InterPro" id="IPR000821">
    <property type="entry name" value="Ala_racemase"/>
</dbReference>
<dbReference type="PANTHER" id="PTHR30511">
    <property type="entry name" value="ALANINE RACEMASE"/>
    <property type="match status" value="1"/>
</dbReference>
<evidence type="ECO:0000256" key="2">
    <source>
        <dbReference type="ARBA" id="ARBA00022898"/>
    </source>
</evidence>
<evidence type="ECO:0000259" key="4">
    <source>
        <dbReference type="SMART" id="SM01005"/>
    </source>
</evidence>
<dbReference type="PRINTS" id="PR00992">
    <property type="entry name" value="ALARACEMASE"/>
</dbReference>
<accession>A0A382CQU0</accession>
<dbReference type="SMART" id="SM01005">
    <property type="entry name" value="Ala_racemase_C"/>
    <property type="match status" value="1"/>
</dbReference>
<dbReference type="Gene3D" id="2.40.37.10">
    <property type="entry name" value="Lyase, Ornithine Decarboxylase, Chain A, domain 1"/>
    <property type="match status" value="1"/>
</dbReference>
<keyword evidence="2" id="KW-0663">Pyridoxal phosphate</keyword>
<dbReference type="GO" id="GO:0030632">
    <property type="term" value="P:D-alanine biosynthetic process"/>
    <property type="evidence" value="ECO:0007669"/>
    <property type="project" value="TreeGrafter"/>
</dbReference>
<dbReference type="InterPro" id="IPR009006">
    <property type="entry name" value="Ala_racemase/Decarboxylase_C"/>
</dbReference>
<evidence type="ECO:0000256" key="1">
    <source>
        <dbReference type="ARBA" id="ARBA00001933"/>
    </source>
</evidence>
<keyword evidence="3" id="KW-0413">Isomerase</keyword>
<dbReference type="InterPro" id="IPR001608">
    <property type="entry name" value="Ala_racemase_N"/>
</dbReference>
<feature type="domain" description="Alanine racemase C-terminal" evidence="4">
    <location>
        <begin position="209"/>
        <end position="333"/>
    </location>
</feature>
<gene>
    <name evidence="5" type="ORF">METZ01_LOCUS181048</name>
</gene>
<reference evidence="5" key="1">
    <citation type="submission" date="2018-05" db="EMBL/GenBank/DDBJ databases">
        <authorList>
            <person name="Lanie J.A."/>
            <person name="Ng W.-L."/>
            <person name="Kazmierczak K.M."/>
            <person name="Andrzejewski T.M."/>
            <person name="Davidsen T.M."/>
            <person name="Wayne K.J."/>
            <person name="Tettelin H."/>
            <person name="Glass J.I."/>
            <person name="Rusch D."/>
            <person name="Podicherti R."/>
            <person name="Tsui H.-C.T."/>
            <person name="Winkler M.E."/>
        </authorList>
    </citation>
    <scope>NUCLEOTIDE SEQUENCE</scope>
</reference>